<dbReference type="AlphaFoldDB" id="A0A1K1XY68"/>
<dbReference type="InterPro" id="IPR035965">
    <property type="entry name" value="PAS-like_dom_sf"/>
</dbReference>
<dbReference type="PROSITE" id="PS50887">
    <property type="entry name" value="GGDEF"/>
    <property type="match status" value="1"/>
</dbReference>
<dbReference type="GO" id="GO:0005886">
    <property type="term" value="C:plasma membrane"/>
    <property type="evidence" value="ECO:0007669"/>
    <property type="project" value="TreeGrafter"/>
</dbReference>
<dbReference type="PANTHER" id="PTHR45138">
    <property type="entry name" value="REGULATORY COMPONENTS OF SENSORY TRANSDUCTION SYSTEM"/>
    <property type="match status" value="1"/>
</dbReference>
<dbReference type="EMBL" id="FPJW01000007">
    <property type="protein sequence ID" value="SFX54267.1"/>
    <property type="molecule type" value="Genomic_DNA"/>
</dbReference>
<dbReference type="PANTHER" id="PTHR45138:SF9">
    <property type="entry name" value="DIGUANYLATE CYCLASE DGCM-RELATED"/>
    <property type="match status" value="1"/>
</dbReference>
<comment type="catalytic activity">
    <reaction evidence="3">
        <text>2 GTP = 3',3'-c-di-GMP + 2 diphosphate</text>
        <dbReference type="Rhea" id="RHEA:24898"/>
        <dbReference type="ChEBI" id="CHEBI:33019"/>
        <dbReference type="ChEBI" id="CHEBI:37565"/>
        <dbReference type="ChEBI" id="CHEBI:58805"/>
        <dbReference type="EC" id="2.7.7.65"/>
    </reaction>
</comment>
<keyword evidence="7" id="KW-1185">Reference proteome</keyword>
<dbReference type="InterPro" id="IPR000160">
    <property type="entry name" value="GGDEF_dom"/>
</dbReference>
<evidence type="ECO:0000256" key="3">
    <source>
        <dbReference type="ARBA" id="ARBA00034247"/>
    </source>
</evidence>
<evidence type="ECO:0000256" key="4">
    <source>
        <dbReference type="SAM" id="Phobius"/>
    </source>
</evidence>
<evidence type="ECO:0000313" key="7">
    <source>
        <dbReference type="Proteomes" id="UP000182350"/>
    </source>
</evidence>
<keyword evidence="4" id="KW-1133">Transmembrane helix</keyword>
<dbReference type="Pfam" id="PF00990">
    <property type="entry name" value="GGDEF"/>
    <property type="match status" value="1"/>
</dbReference>
<dbReference type="STRING" id="1122209.SAMN02745752_02009"/>
<comment type="cofactor">
    <cofactor evidence="1">
        <name>Mg(2+)</name>
        <dbReference type="ChEBI" id="CHEBI:18420"/>
    </cofactor>
</comment>
<organism evidence="6 7">
    <name type="scientific">Marinospirillum alkaliphilum DSM 21637</name>
    <dbReference type="NCBI Taxonomy" id="1122209"/>
    <lineage>
        <taxon>Bacteria</taxon>
        <taxon>Pseudomonadati</taxon>
        <taxon>Pseudomonadota</taxon>
        <taxon>Gammaproteobacteria</taxon>
        <taxon>Oceanospirillales</taxon>
        <taxon>Oceanospirillaceae</taxon>
        <taxon>Marinospirillum</taxon>
    </lineage>
</organism>
<feature type="domain" description="GGDEF" evidence="5">
    <location>
        <begin position="526"/>
        <end position="659"/>
    </location>
</feature>
<dbReference type="CDD" id="cd01949">
    <property type="entry name" value="GGDEF"/>
    <property type="match status" value="1"/>
</dbReference>
<dbReference type="NCBIfam" id="TIGR00254">
    <property type="entry name" value="GGDEF"/>
    <property type="match status" value="1"/>
</dbReference>
<sequence length="659" mass="74522">MTEKINDQSLYTGHFVQFLAAGFLSVVVLVAAFFNWQALHKDFTYQLETRADELKAGADLAFASQRQQLQALASLVVLDPELQRSVLQAWETWQQEGENPAGPLTLKMRQQLQLQLEPLWGELQHSLGVDQLQLHFPDSRQRLHAYLRMHAPDAFGDELTDIRPMIVAVLNSGKPTSGFEIGRHATAVRGAASLPLPSSGYAVLELGTGFTQLLLQLDERFSSGFALLLHRQQLSHLQVPNQLPEAGCDLFISASSRTNLQPLRSLLQDCNAIEAGWTLKSIDGINQLLVSTRFEHPSAPDHSALGFIWQDVDHLYQALKKSQWQLLKITLFVWLLIQLSLLLILHIASRSLRQRLLLARDALKDSHTRLTALTEHFQAAVLLESSQRKVLQVNRLFCQEFSPHCTPEQINNKSTQLLLQQVAQHFSDPEAFLDKVTGLQLQHREVTHEEFARKDGRTLELDYVPIHQDGQFFGHLWVFRDVTLYKQQQEALSHLARTDSLTNLPNRRYFMERLHEELHRCRRLKEPASVIMFDIDHFKRVNDTWGHAVGDEVLQELAQRTQDSLRVTDLAGRLGGEEFALLLPGSDEQGAQVFAERLRRSIADEPFNTAAGPLGITISLGISRLLPSDPIPDEPLQRADVALYQAKAAGRNCFRVAEE</sequence>
<dbReference type="SMART" id="SM00267">
    <property type="entry name" value="GGDEF"/>
    <property type="match status" value="1"/>
</dbReference>
<keyword evidence="4" id="KW-0472">Membrane</keyword>
<protein>
    <recommendedName>
        <fullName evidence="2">diguanylate cyclase</fullName>
        <ecNumber evidence="2">2.7.7.65</ecNumber>
    </recommendedName>
</protein>
<dbReference type="Gene3D" id="3.30.70.270">
    <property type="match status" value="1"/>
</dbReference>
<reference evidence="6 7" key="1">
    <citation type="submission" date="2016-11" db="EMBL/GenBank/DDBJ databases">
        <authorList>
            <person name="Jaros S."/>
            <person name="Januszkiewicz K."/>
            <person name="Wedrychowicz H."/>
        </authorList>
    </citation>
    <scope>NUCLEOTIDE SEQUENCE [LARGE SCALE GENOMIC DNA]</scope>
    <source>
        <strain evidence="6 7">DSM 21637</strain>
    </source>
</reference>
<dbReference type="Proteomes" id="UP000182350">
    <property type="component" value="Unassembled WGS sequence"/>
</dbReference>
<feature type="transmembrane region" description="Helical" evidence="4">
    <location>
        <begin position="15"/>
        <end position="36"/>
    </location>
</feature>
<evidence type="ECO:0000256" key="1">
    <source>
        <dbReference type="ARBA" id="ARBA00001946"/>
    </source>
</evidence>
<dbReference type="GO" id="GO:1902201">
    <property type="term" value="P:negative regulation of bacterial-type flagellum-dependent cell motility"/>
    <property type="evidence" value="ECO:0007669"/>
    <property type="project" value="TreeGrafter"/>
</dbReference>
<dbReference type="RefSeq" id="WP_072326327.1">
    <property type="nucleotide sequence ID" value="NZ_FPJW01000007.1"/>
</dbReference>
<dbReference type="SUPFAM" id="SSF55073">
    <property type="entry name" value="Nucleotide cyclase"/>
    <property type="match status" value="1"/>
</dbReference>
<proteinExistence type="predicted"/>
<name>A0A1K1XY68_9GAMM</name>
<evidence type="ECO:0000256" key="2">
    <source>
        <dbReference type="ARBA" id="ARBA00012528"/>
    </source>
</evidence>
<accession>A0A1K1XY68</accession>
<dbReference type="InterPro" id="IPR029787">
    <property type="entry name" value="Nucleotide_cyclase"/>
</dbReference>
<dbReference type="GO" id="GO:0052621">
    <property type="term" value="F:diguanylate cyclase activity"/>
    <property type="evidence" value="ECO:0007669"/>
    <property type="project" value="UniProtKB-EC"/>
</dbReference>
<dbReference type="GO" id="GO:0043709">
    <property type="term" value="P:cell adhesion involved in single-species biofilm formation"/>
    <property type="evidence" value="ECO:0007669"/>
    <property type="project" value="TreeGrafter"/>
</dbReference>
<dbReference type="SUPFAM" id="SSF55785">
    <property type="entry name" value="PYP-like sensor domain (PAS domain)"/>
    <property type="match status" value="1"/>
</dbReference>
<keyword evidence="4" id="KW-0812">Transmembrane</keyword>
<evidence type="ECO:0000313" key="6">
    <source>
        <dbReference type="EMBL" id="SFX54267.1"/>
    </source>
</evidence>
<evidence type="ECO:0000259" key="5">
    <source>
        <dbReference type="PROSITE" id="PS50887"/>
    </source>
</evidence>
<dbReference type="InterPro" id="IPR050469">
    <property type="entry name" value="Diguanylate_Cyclase"/>
</dbReference>
<dbReference type="OrthoDB" id="9812260at2"/>
<dbReference type="EC" id="2.7.7.65" evidence="2"/>
<gene>
    <name evidence="6" type="ORF">SAMN02745752_02009</name>
</gene>
<dbReference type="InterPro" id="IPR043128">
    <property type="entry name" value="Rev_trsase/Diguanyl_cyclase"/>
</dbReference>
<feature type="transmembrane region" description="Helical" evidence="4">
    <location>
        <begin position="329"/>
        <end position="348"/>
    </location>
</feature>
<dbReference type="FunFam" id="3.30.70.270:FF:000001">
    <property type="entry name" value="Diguanylate cyclase domain protein"/>
    <property type="match status" value="1"/>
</dbReference>
<dbReference type="Gene3D" id="3.30.450.20">
    <property type="entry name" value="PAS domain"/>
    <property type="match status" value="1"/>
</dbReference>